<dbReference type="RefSeq" id="WP_134436003.1">
    <property type="nucleotide sequence ID" value="NZ_SOML01000004.1"/>
</dbReference>
<evidence type="ECO:0008006" key="3">
    <source>
        <dbReference type="Google" id="ProtNLM"/>
    </source>
</evidence>
<organism evidence="1 2">
    <name type="scientific">Dysgonomonas capnocytophagoides</name>
    <dbReference type="NCBI Taxonomy" id="45254"/>
    <lineage>
        <taxon>Bacteria</taxon>
        <taxon>Pseudomonadati</taxon>
        <taxon>Bacteroidota</taxon>
        <taxon>Bacteroidia</taxon>
        <taxon>Bacteroidales</taxon>
        <taxon>Dysgonomonadaceae</taxon>
        <taxon>Dysgonomonas</taxon>
    </lineage>
</organism>
<sequence>MNKYDSQYRNIQIAVIAYLQSLYDGTVDQVLAGLSISALPDKELFSFKDYPKLSQQADKIIDGMSATLLTYINTQISSVWSLSNSKNDSLVDSLFARIKKEPKISFKSHNEKELDVFLNRKVKDLTISDRVWNLNGSFKSEIESAVSAAIEKGQSAKQLARDIKKYLNNPDARFRRIRDKYGNLKPSKKALSYNPGQGVYRSAHANALRLARNEINQAYREADYLRWSQNPGIIAYRIQNSNRVATVCPICKQFNGVVFPKSHKFGGFHISCLCTAIPILVSDEDFERIVRGDRFVPKQPDMPKEYEEYLGV</sequence>
<evidence type="ECO:0000313" key="1">
    <source>
        <dbReference type="EMBL" id="TFD96680.1"/>
    </source>
</evidence>
<evidence type="ECO:0000313" key="2">
    <source>
        <dbReference type="Proteomes" id="UP000297861"/>
    </source>
</evidence>
<dbReference type="OrthoDB" id="661150at2"/>
<dbReference type="EMBL" id="SOML01000004">
    <property type="protein sequence ID" value="TFD96680.1"/>
    <property type="molecule type" value="Genomic_DNA"/>
</dbReference>
<name>A0A4Y8L6J3_9BACT</name>
<reference evidence="1 2" key="1">
    <citation type="submission" date="2019-03" db="EMBL/GenBank/DDBJ databases">
        <title>San Antonio Military Medical Center submission to MRSN (WRAIR), pending publication.</title>
        <authorList>
            <person name="Blyth D.M."/>
            <person name="Mccarthy S.L."/>
            <person name="Schall S.E."/>
            <person name="Stam J.A."/>
            <person name="Ong A.C."/>
            <person name="Mcgann P.T."/>
        </authorList>
    </citation>
    <scope>NUCLEOTIDE SEQUENCE [LARGE SCALE GENOMIC DNA]</scope>
    <source>
        <strain evidence="1 2">MRSN571793</strain>
    </source>
</reference>
<proteinExistence type="predicted"/>
<comment type="caution">
    <text evidence="1">The sequence shown here is derived from an EMBL/GenBank/DDBJ whole genome shotgun (WGS) entry which is preliminary data.</text>
</comment>
<dbReference type="Proteomes" id="UP000297861">
    <property type="component" value="Unassembled WGS sequence"/>
</dbReference>
<dbReference type="AlphaFoldDB" id="A0A4Y8L6J3"/>
<keyword evidence="2" id="KW-1185">Reference proteome</keyword>
<accession>A0A4Y8L6J3</accession>
<protein>
    <recommendedName>
        <fullName evidence="3">Phage head morphogenesis domain-containing protein</fullName>
    </recommendedName>
</protein>
<gene>
    <name evidence="1" type="ORF">E2605_07625</name>
</gene>